<dbReference type="RefSeq" id="WP_125700523.1">
    <property type="nucleotide sequence ID" value="NZ_JBHTOM010000005.1"/>
</dbReference>
<dbReference type="InterPro" id="IPR009057">
    <property type="entry name" value="Homeodomain-like_sf"/>
</dbReference>
<accession>A0ABW4H2Y4</accession>
<keyword evidence="5" id="KW-1185">Reference proteome</keyword>
<protein>
    <submittedName>
        <fullName evidence="4">TetR/AcrR family transcriptional regulator</fullName>
    </submittedName>
</protein>
<dbReference type="PROSITE" id="PS50977">
    <property type="entry name" value="HTH_TETR_2"/>
    <property type="match status" value="1"/>
</dbReference>
<dbReference type="EMBL" id="JBHTOM010000005">
    <property type="protein sequence ID" value="MFD1548902.1"/>
    <property type="molecule type" value="Genomic_DNA"/>
</dbReference>
<dbReference type="Pfam" id="PF00440">
    <property type="entry name" value="TetR_N"/>
    <property type="match status" value="1"/>
</dbReference>
<feature type="domain" description="HTH tetR-type" evidence="3">
    <location>
        <begin position="8"/>
        <end position="68"/>
    </location>
</feature>
<feature type="DNA-binding region" description="H-T-H motif" evidence="2">
    <location>
        <begin position="31"/>
        <end position="50"/>
    </location>
</feature>
<evidence type="ECO:0000313" key="5">
    <source>
        <dbReference type="Proteomes" id="UP001597195"/>
    </source>
</evidence>
<evidence type="ECO:0000256" key="1">
    <source>
        <dbReference type="ARBA" id="ARBA00023125"/>
    </source>
</evidence>
<name>A0ABW4H2Y4_9LACO</name>
<sequence length="193" mass="22197">METSTKRLETEVKLQRAFIKVMTRVGFERLTVQLLTREAQINRGTFYLHYVDKFDLLAHYENEIVAQIRTIFSQYPKPVLGIMAEPMPNAFERLFAYLYRQRTLVAILFQSPASQLDQQVKQLIMEVLGPVTGQPDREVPTDFAQELVAQGVLDYVVYWLGQPAILSPAEAYALFTRTRQLSPQQLMHGTAND</sequence>
<reference evidence="5" key="1">
    <citation type="journal article" date="2019" name="Int. J. Syst. Evol. Microbiol.">
        <title>The Global Catalogue of Microorganisms (GCM) 10K type strain sequencing project: providing services to taxonomists for standard genome sequencing and annotation.</title>
        <authorList>
            <consortium name="The Broad Institute Genomics Platform"/>
            <consortium name="The Broad Institute Genome Sequencing Center for Infectious Disease"/>
            <person name="Wu L."/>
            <person name="Ma J."/>
        </authorList>
    </citation>
    <scope>NUCLEOTIDE SEQUENCE [LARGE SCALE GENOMIC DNA]</scope>
    <source>
        <strain evidence="5">CCM 8906</strain>
    </source>
</reference>
<dbReference type="Gene3D" id="1.10.357.10">
    <property type="entry name" value="Tetracycline Repressor, domain 2"/>
    <property type="match status" value="1"/>
</dbReference>
<evidence type="ECO:0000259" key="3">
    <source>
        <dbReference type="PROSITE" id="PS50977"/>
    </source>
</evidence>
<dbReference type="PANTHER" id="PTHR43479">
    <property type="entry name" value="ACREF/ENVCD OPERON REPRESSOR-RELATED"/>
    <property type="match status" value="1"/>
</dbReference>
<dbReference type="InterPro" id="IPR050624">
    <property type="entry name" value="HTH-type_Tx_Regulator"/>
</dbReference>
<dbReference type="PANTHER" id="PTHR43479:SF7">
    <property type="entry name" value="TETR-FAMILY TRANSCRIPTIONAL REGULATOR"/>
    <property type="match status" value="1"/>
</dbReference>
<proteinExistence type="predicted"/>
<evidence type="ECO:0000256" key="2">
    <source>
        <dbReference type="PROSITE-ProRule" id="PRU00335"/>
    </source>
</evidence>
<dbReference type="SUPFAM" id="SSF46689">
    <property type="entry name" value="Homeodomain-like"/>
    <property type="match status" value="1"/>
</dbReference>
<keyword evidence="1 2" id="KW-0238">DNA-binding</keyword>
<comment type="caution">
    <text evidence="4">The sequence shown here is derived from an EMBL/GenBank/DDBJ whole genome shotgun (WGS) entry which is preliminary data.</text>
</comment>
<dbReference type="InterPro" id="IPR001647">
    <property type="entry name" value="HTH_TetR"/>
</dbReference>
<evidence type="ECO:0000313" key="4">
    <source>
        <dbReference type="EMBL" id="MFD1548902.1"/>
    </source>
</evidence>
<dbReference type="Proteomes" id="UP001597195">
    <property type="component" value="Unassembled WGS sequence"/>
</dbReference>
<gene>
    <name evidence="4" type="ORF">ACFQ5T_04280</name>
</gene>
<organism evidence="4 5">
    <name type="scientific">Levilactobacillus fuyuanensis</name>
    <dbReference type="NCBI Taxonomy" id="2486022"/>
    <lineage>
        <taxon>Bacteria</taxon>
        <taxon>Bacillati</taxon>
        <taxon>Bacillota</taxon>
        <taxon>Bacilli</taxon>
        <taxon>Lactobacillales</taxon>
        <taxon>Lactobacillaceae</taxon>
        <taxon>Levilactobacillus</taxon>
    </lineage>
</organism>